<organism evidence="3 4">
    <name type="scientific">Pedobacter westerhofensis</name>
    <dbReference type="NCBI Taxonomy" id="425512"/>
    <lineage>
        <taxon>Bacteria</taxon>
        <taxon>Pseudomonadati</taxon>
        <taxon>Bacteroidota</taxon>
        <taxon>Sphingobacteriia</taxon>
        <taxon>Sphingobacteriales</taxon>
        <taxon>Sphingobacteriaceae</taxon>
        <taxon>Pedobacter</taxon>
    </lineage>
</organism>
<dbReference type="PANTHER" id="PTHR30535:SF35">
    <property type="entry name" value="PERIPLASMIC BINDING PROTEIN"/>
    <property type="match status" value="1"/>
</dbReference>
<proteinExistence type="predicted"/>
<dbReference type="Gene3D" id="3.40.50.1980">
    <property type="entry name" value="Nitrogenase molybdenum iron protein domain"/>
    <property type="match status" value="2"/>
</dbReference>
<dbReference type="PANTHER" id="PTHR30535">
    <property type="entry name" value="VITAMIN B12-BINDING PROTEIN"/>
    <property type="match status" value="1"/>
</dbReference>
<dbReference type="InterPro" id="IPR002491">
    <property type="entry name" value="ABC_transptr_periplasmic_BD"/>
</dbReference>
<dbReference type="Proteomes" id="UP000320300">
    <property type="component" value="Unassembled WGS sequence"/>
</dbReference>
<name>A0A521E7B7_9SPHI</name>
<evidence type="ECO:0000313" key="3">
    <source>
        <dbReference type="EMBL" id="SMO79828.1"/>
    </source>
</evidence>
<dbReference type="InterPro" id="IPR050902">
    <property type="entry name" value="ABC_Transporter_SBP"/>
</dbReference>
<sequence length="265" mass="30161">MLKTFTDQLNRKVIINYPPKRIISLVPSQTELLFELGLTDEVIGITKFCIHPAAQVKSKTKVGGTKKLDIELIRSLQPDLIIGNREENTKDNIDLLSEEFPVWVSDVASLEDAMKTISQIGDLLDRQPEAAYLNHLINAGFTDLQTLALQLGIDKKVAYLIWKDPYMLAGRETYINDILMKIGLTNITKESRYPETDLQDLALLKPDLVFLSSEPYPFREKHLEALKLSLPGTEIMLVDGEMFSWYGSRLVKAVQYHFQLQPKLK</sequence>
<dbReference type="RefSeq" id="WP_142528985.1">
    <property type="nucleotide sequence ID" value="NZ_CBCSJO010000007.1"/>
</dbReference>
<dbReference type="AlphaFoldDB" id="A0A521E7B7"/>
<reference evidence="3 4" key="1">
    <citation type="submission" date="2017-05" db="EMBL/GenBank/DDBJ databases">
        <authorList>
            <person name="Varghese N."/>
            <person name="Submissions S."/>
        </authorList>
    </citation>
    <scope>NUCLEOTIDE SEQUENCE [LARGE SCALE GENOMIC DNA]</scope>
    <source>
        <strain evidence="3 4">DSM 19036</strain>
    </source>
</reference>
<dbReference type="EMBL" id="FXTN01000007">
    <property type="protein sequence ID" value="SMO79828.1"/>
    <property type="molecule type" value="Genomic_DNA"/>
</dbReference>
<feature type="domain" description="Fe/B12 periplasmic-binding" evidence="2">
    <location>
        <begin position="21"/>
        <end position="265"/>
    </location>
</feature>
<dbReference type="SUPFAM" id="SSF53807">
    <property type="entry name" value="Helical backbone' metal receptor"/>
    <property type="match status" value="1"/>
</dbReference>
<keyword evidence="1" id="KW-0732">Signal</keyword>
<evidence type="ECO:0000256" key="1">
    <source>
        <dbReference type="ARBA" id="ARBA00022729"/>
    </source>
</evidence>
<accession>A0A521E7B7</accession>
<evidence type="ECO:0000259" key="2">
    <source>
        <dbReference type="PROSITE" id="PS50983"/>
    </source>
</evidence>
<dbReference type="PROSITE" id="PS50983">
    <property type="entry name" value="FE_B12_PBP"/>
    <property type="match status" value="1"/>
</dbReference>
<dbReference type="NCBIfam" id="NF038402">
    <property type="entry name" value="TroA_like"/>
    <property type="match status" value="1"/>
</dbReference>
<keyword evidence="4" id="KW-1185">Reference proteome</keyword>
<dbReference type="InterPro" id="IPR054828">
    <property type="entry name" value="Vit_B12_bind_prot"/>
</dbReference>
<dbReference type="OrthoDB" id="9816357at2"/>
<evidence type="ECO:0000313" key="4">
    <source>
        <dbReference type="Proteomes" id="UP000320300"/>
    </source>
</evidence>
<dbReference type="Pfam" id="PF01497">
    <property type="entry name" value="Peripla_BP_2"/>
    <property type="match status" value="1"/>
</dbReference>
<protein>
    <submittedName>
        <fullName evidence="3">Substrate-binding protein</fullName>
    </submittedName>
</protein>
<gene>
    <name evidence="3" type="ORF">SAMN06265348_107154</name>
</gene>